<dbReference type="Proteomes" id="UP001321749">
    <property type="component" value="Unassembled WGS sequence"/>
</dbReference>
<name>A0AAV9HMB5_9PEZI</name>
<sequence>MSSQTAVIISGFACIGKSQLGRSGTYKGYQVVDLDSSGFTADPKTKVKRSIPDFVKAYITEILKYAKKKVILLVSTHQEIRDEMCKQGLKYTLVYPDAKCKAAWLGRLEKRAGKDALYNIFDKNWAVFVGGLDKGYVTESKKGAKRVVLGSNQYLSDVIDTVIKNA</sequence>
<proteinExistence type="predicted"/>
<gene>
    <name evidence="1" type="ORF">QBC42DRAFT_347177</name>
</gene>
<dbReference type="AlphaFoldDB" id="A0AAV9HMB5"/>
<reference evidence="1" key="1">
    <citation type="journal article" date="2023" name="Mol. Phylogenet. Evol.">
        <title>Genome-scale phylogeny and comparative genomics of the fungal order Sordariales.</title>
        <authorList>
            <person name="Hensen N."/>
            <person name="Bonometti L."/>
            <person name="Westerberg I."/>
            <person name="Brannstrom I.O."/>
            <person name="Guillou S."/>
            <person name="Cros-Aarteil S."/>
            <person name="Calhoun S."/>
            <person name="Haridas S."/>
            <person name="Kuo A."/>
            <person name="Mondo S."/>
            <person name="Pangilinan J."/>
            <person name="Riley R."/>
            <person name="LaButti K."/>
            <person name="Andreopoulos B."/>
            <person name="Lipzen A."/>
            <person name="Chen C."/>
            <person name="Yan M."/>
            <person name="Daum C."/>
            <person name="Ng V."/>
            <person name="Clum A."/>
            <person name="Steindorff A."/>
            <person name="Ohm R.A."/>
            <person name="Martin F."/>
            <person name="Silar P."/>
            <person name="Natvig D.O."/>
            <person name="Lalanne C."/>
            <person name="Gautier V."/>
            <person name="Ament-Velasquez S.L."/>
            <person name="Kruys A."/>
            <person name="Hutchinson M.I."/>
            <person name="Powell A.J."/>
            <person name="Barry K."/>
            <person name="Miller A.N."/>
            <person name="Grigoriev I.V."/>
            <person name="Debuchy R."/>
            <person name="Gladieux P."/>
            <person name="Hiltunen Thoren M."/>
            <person name="Johannesson H."/>
        </authorList>
    </citation>
    <scope>NUCLEOTIDE SEQUENCE</scope>
    <source>
        <strain evidence="1">PSN324</strain>
    </source>
</reference>
<dbReference type="EMBL" id="MU864990">
    <property type="protein sequence ID" value="KAK4461498.1"/>
    <property type="molecule type" value="Genomic_DNA"/>
</dbReference>
<comment type="caution">
    <text evidence="1">The sequence shown here is derived from an EMBL/GenBank/DDBJ whole genome shotgun (WGS) entry which is preliminary data.</text>
</comment>
<evidence type="ECO:0000313" key="1">
    <source>
        <dbReference type="EMBL" id="KAK4461498.1"/>
    </source>
</evidence>
<evidence type="ECO:0000313" key="2">
    <source>
        <dbReference type="Proteomes" id="UP001321749"/>
    </source>
</evidence>
<keyword evidence="2" id="KW-1185">Reference proteome</keyword>
<organism evidence="1 2">
    <name type="scientific">Cladorrhinum samala</name>
    <dbReference type="NCBI Taxonomy" id="585594"/>
    <lineage>
        <taxon>Eukaryota</taxon>
        <taxon>Fungi</taxon>
        <taxon>Dikarya</taxon>
        <taxon>Ascomycota</taxon>
        <taxon>Pezizomycotina</taxon>
        <taxon>Sordariomycetes</taxon>
        <taxon>Sordariomycetidae</taxon>
        <taxon>Sordariales</taxon>
        <taxon>Podosporaceae</taxon>
        <taxon>Cladorrhinum</taxon>
    </lineage>
</organism>
<reference evidence="1" key="2">
    <citation type="submission" date="2023-06" db="EMBL/GenBank/DDBJ databases">
        <authorList>
            <consortium name="Lawrence Berkeley National Laboratory"/>
            <person name="Mondo S.J."/>
            <person name="Hensen N."/>
            <person name="Bonometti L."/>
            <person name="Westerberg I."/>
            <person name="Brannstrom I.O."/>
            <person name="Guillou S."/>
            <person name="Cros-Aarteil S."/>
            <person name="Calhoun S."/>
            <person name="Haridas S."/>
            <person name="Kuo A."/>
            <person name="Pangilinan J."/>
            <person name="Riley R."/>
            <person name="Labutti K."/>
            <person name="Andreopoulos B."/>
            <person name="Lipzen A."/>
            <person name="Chen C."/>
            <person name="Yanf M."/>
            <person name="Daum C."/>
            <person name="Ng V."/>
            <person name="Clum A."/>
            <person name="Steindorff A."/>
            <person name="Ohm R."/>
            <person name="Martin F."/>
            <person name="Silar P."/>
            <person name="Natvig D."/>
            <person name="Lalanne C."/>
            <person name="Gautier V."/>
            <person name="Ament-Velasquez S.L."/>
            <person name="Kruys A."/>
            <person name="Hutchinson M.I."/>
            <person name="Powell A.J."/>
            <person name="Barry K."/>
            <person name="Miller A.N."/>
            <person name="Grigoriev I.V."/>
            <person name="Debuchy R."/>
            <person name="Gladieux P."/>
            <person name="Thoren M.H."/>
            <person name="Johannesson H."/>
        </authorList>
    </citation>
    <scope>NUCLEOTIDE SEQUENCE</scope>
    <source>
        <strain evidence="1">PSN324</strain>
    </source>
</reference>
<accession>A0AAV9HMB5</accession>
<protein>
    <submittedName>
        <fullName evidence="1">Uncharacterized protein</fullName>
    </submittedName>
</protein>